<name>A0A414Q4S1_9FIRM</name>
<gene>
    <name evidence="1" type="ORF">DW656_18375</name>
</gene>
<comment type="caution">
    <text evidence="1">The sequence shown here is derived from an EMBL/GenBank/DDBJ whole genome shotgun (WGS) entry which is preliminary data.</text>
</comment>
<feature type="non-terminal residue" evidence="1">
    <location>
        <position position="104"/>
    </location>
</feature>
<dbReference type="Proteomes" id="UP000284579">
    <property type="component" value="Unassembled WGS sequence"/>
</dbReference>
<proteinExistence type="predicted"/>
<reference evidence="1 2" key="1">
    <citation type="submission" date="2018-08" db="EMBL/GenBank/DDBJ databases">
        <title>A genome reference for cultivated species of the human gut microbiota.</title>
        <authorList>
            <person name="Zou Y."/>
            <person name="Xue W."/>
            <person name="Luo G."/>
        </authorList>
    </citation>
    <scope>NUCLEOTIDE SEQUENCE [LARGE SCALE GENOMIC DNA]</scope>
    <source>
        <strain evidence="1 2">AM23-3</strain>
    </source>
</reference>
<organism evidence="1 2">
    <name type="scientific">Coprococcus comes</name>
    <dbReference type="NCBI Taxonomy" id="410072"/>
    <lineage>
        <taxon>Bacteria</taxon>
        <taxon>Bacillati</taxon>
        <taxon>Bacillota</taxon>
        <taxon>Clostridia</taxon>
        <taxon>Lachnospirales</taxon>
        <taxon>Lachnospiraceae</taxon>
        <taxon>Coprococcus</taxon>
    </lineage>
</organism>
<protein>
    <submittedName>
        <fullName evidence="1">Uncharacterized protein</fullName>
    </submittedName>
</protein>
<accession>A0A414Q4S1</accession>
<feature type="non-terminal residue" evidence="1">
    <location>
        <position position="1"/>
    </location>
</feature>
<sequence length="104" mass="11153">EKDGKQNIVPGRAVGENHRGSKKLGKTLYLFDGEAVPVGVVIGFRCESLKEMLLRVEHGALLEPGLQEYLRRVADFQGIVGAVYAAGGKVNFVSEPQVLAASVC</sequence>
<evidence type="ECO:0000313" key="2">
    <source>
        <dbReference type="Proteomes" id="UP000284579"/>
    </source>
</evidence>
<evidence type="ECO:0000313" key="1">
    <source>
        <dbReference type="EMBL" id="RHF75783.1"/>
    </source>
</evidence>
<dbReference type="EMBL" id="QRHO01000132">
    <property type="protein sequence ID" value="RHF75783.1"/>
    <property type="molecule type" value="Genomic_DNA"/>
</dbReference>
<dbReference type="AlphaFoldDB" id="A0A414Q4S1"/>